<comment type="caution">
    <text evidence="1">The sequence shown here is derived from an EMBL/GenBank/DDBJ whole genome shotgun (WGS) entry which is preliminary data.</text>
</comment>
<reference evidence="1" key="3">
    <citation type="submission" date="2022-01" db="EMBL/GenBank/DDBJ databases">
        <title>Collection of gut derived symbiotic bacterial strains cultured from healthy donors.</title>
        <authorList>
            <person name="Lin H."/>
            <person name="Kohout C."/>
            <person name="Waligurski E."/>
            <person name="Pamer E.G."/>
        </authorList>
    </citation>
    <scope>NUCLEOTIDE SEQUENCE</scope>
    <source>
        <strain evidence="1">DFI.6.55</strain>
    </source>
</reference>
<dbReference type="RefSeq" id="WP_118713014.1">
    <property type="nucleotide sequence ID" value="NZ_JAAITT010000010.1"/>
</dbReference>
<dbReference type="SUPFAM" id="SSF51998">
    <property type="entry name" value="PFL-like glycyl radical enzymes"/>
    <property type="match status" value="1"/>
</dbReference>
<evidence type="ECO:0000313" key="3">
    <source>
        <dbReference type="Proteomes" id="UP000669239"/>
    </source>
</evidence>
<dbReference type="EMBL" id="JAKNGE010000023">
    <property type="protein sequence ID" value="MCG4747283.1"/>
    <property type="molecule type" value="Genomic_DNA"/>
</dbReference>
<dbReference type="Gene3D" id="3.20.70.20">
    <property type="match status" value="1"/>
</dbReference>
<name>A0AAW5BTD6_9FIRM</name>
<sequence length="499" mass="56430">MPTNDMTQDIIYTITNPKVTFNQRLKDMAKIAENSIELVNYTELSRKYFENGAMMDMFEGKTPYRTRYCLPDYELFLKQGSEFLMLEPPKDIWDAVGNLLCLYHNIPADGGLAVYIGCLDRLLEPFVEDEAEARKAIRFLLTHVDRTISNAFCHADLGPEDTRAGRIILELTKEMQRPCPNMTLMYREDTPDDYMKAALETAMVSSKPSFANDALYRRDMGDYAVVSCYNTLPIGGCGLTLVRLNMNCLPQLATDPEDLLNRVIPEAVTAVCDAIDSRCEFIVDYCHYYENTFLYREGLIKKDRDHMVGMFGFVGLAECVNGILGLTDEKERFGHGEKADALGEAIMERIRQEIDKRPAKYGKYGLHAQVGVMEDTALTPGGRIPIGEEPELPYQIMNFIRMHKGCDAGCGELFPFDDTVKNNPQYLLDILKGAFQSGARYLSFYSGDSDLVRVTGYLVKKSDIEKFDQEEMTLNEATVNGSGVDKNLHLLDRKVRGDK</sequence>
<reference evidence="2" key="2">
    <citation type="submission" date="2020-02" db="EMBL/GenBank/DDBJ databases">
        <authorList>
            <person name="Littmann E."/>
            <person name="Sorbara M."/>
        </authorList>
    </citation>
    <scope>NUCLEOTIDE SEQUENCE</scope>
    <source>
        <strain evidence="2">MSK.1.17</strain>
    </source>
</reference>
<dbReference type="Proteomes" id="UP000669239">
    <property type="component" value="Unassembled WGS sequence"/>
</dbReference>
<evidence type="ECO:0000313" key="1">
    <source>
        <dbReference type="EMBL" id="MCG4747283.1"/>
    </source>
</evidence>
<protein>
    <submittedName>
        <fullName evidence="1">YjjI family glycine radical enzyme</fullName>
    </submittedName>
</protein>
<dbReference type="Pfam" id="PF11230">
    <property type="entry name" value="YjjI-like"/>
    <property type="match status" value="1"/>
</dbReference>
<dbReference type="Proteomes" id="UP001299608">
    <property type="component" value="Unassembled WGS sequence"/>
</dbReference>
<dbReference type="NCBIfam" id="TIGR04040">
    <property type="entry name" value="glycyl_YjjI"/>
    <property type="match status" value="1"/>
</dbReference>
<organism evidence="1 4">
    <name type="scientific">Enterocloster aldenensis</name>
    <dbReference type="NCBI Taxonomy" id="358742"/>
    <lineage>
        <taxon>Bacteria</taxon>
        <taxon>Bacillati</taxon>
        <taxon>Bacillota</taxon>
        <taxon>Clostridia</taxon>
        <taxon>Lachnospirales</taxon>
        <taxon>Lachnospiraceae</taxon>
        <taxon>Enterocloster</taxon>
    </lineage>
</organism>
<dbReference type="InterPro" id="IPR016905">
    <property type="entry name" value="Glycyl_radical_YjjI-like"/>
</dbReference>
<gene>
    <name evidence="2" type="primary">yjjI</name>
    <name evidence="2" type="ORF">G5B36_08855</name>
    <name evidence="1" type="ORF">L0N08_17805</name>
</gene>
<proteinExistence type="predicted"/>
<reference evidence="2 3" key="1">
    <citation type="journal article" date="2020" name="Cell Host Microbe">
        <title>Functional and Genomic Variation between Human-Derived Isolates of Lachnospiraceae Reveals Inter- and Intra-Species Diversity.</title>
        <authorList>
            <person name="Sorbara M.T."/>
            <person name="Littmann E.R."/>
            <person name="Fontana E."/>
            <person name="Moody T.U."/>
            <person name="Kohout C.E."/>
            <person name="Gjonbalaj M."/>
            <person name="Eaton V."/>
            <person name="Seok R."/>
            <person name="Leiner I.M."/>
            <person name="Pamer E.G."/>
        </authorList>
    </citation>
    <scope>NUCLEOTIDE SEQUENCE [LARGE SCALE GENOMIC DNA]</scope>
    <source>
        <strain evidence="2 3">MSK.1.17</strain>
    </source>
</reference>
<dbReference type="AlphaFoldDB" id="A0AAW5BTD6"/>
<evidence type="ECO:0000313" key="2">
    <source>
        <dbReference type="EMBL" id="NSJ48807.1"/>
    </source>
</evidence>
<keyword evidence="3" id="KW-1185">Reference proteome</keyword>
<evidence type="ECO:0000313" key="4">
    <source>
        <dbReference type="Proteomes" id="UP001299608"/>
    </source>
</evidence>
<accession>A0AAW5BTD6</accession>
<dbReference type="EMBL" id="JAAITT010000010">
    <property type="protein sequence ID" value="NSJ48807.1"/>
    <property type="molecule type" value="Genomic_DNA"/>
</dbReference>